<sequence length="65" mass="7241">MKIYKKVVSNGFAPSIVLGTFSTVGSLATTLEVEAQCPKIQHIEENMTPSFFAETWAPESKKRHE</sequence>
<evidence type="ECO:0000313" key="1">
    <source>
        <dbReference type="EMBL" id="WHY87516.1"/>
    </source>
</evidence>
<dbReference type="RefSeq" id="WP_066083755.1">
    <property type="nucleotide sequence ID" value="NZ_CP126114.1"/>
</dbReference>
<evidence type="ECO:0000313" key="2">
    <source>
        <dbReference type="Proteomes" id="UP001178288"/>
    </source>
</evidence>
<dbReference type="KEGG" id="nnv:QNH39_06615"/>
<reference evidence="1" key="1">
    <citation type="submission" date="2023-05" db="EMBL/GenBank/DDBJ databases">
        <title>Comparative genomics of Bacillaceae isolates and their secondary metabolite potential.</title>
        <authorList>
            <person name="Song L."/>
            <person name="Nielsen L.J."/>
            <person name="Mohite O."/>
            <person name="Xu X."/>
            <person name="Weber T."/>
            <person name="Kovacs A.T."/>
        </authorList>
    </citation>
    <scope>NUCLEOTIDE SEQUENCE</scope>
    <source>
        <strain evidence="1">XLM17</strain>
    </source>
</reference>
<dbReference type="Proteomes" id="UP001178288">
    <property type="component" value="Chromosome"/>
</dbReference>
<name>A0AA95MUC6_9BACI</name>
<dbReference type="AlphaFoldDB" id="A0AA95MUC6"/>
<accession>A0AA95MUC6</accession>
<protein>
    <submittedName>
        <fullName evidence="1">Uncharacterized protein</fullName>
    </submittedName>
</protein>
<gene>
    <name evidence="1" type="ORF">QNH39_06615</name>
</gene>
<proteinExistence type="predicted"/>
<organism evidence="1 2">
    <name type="scientific">Neobacillus novalis</name>
    <dbReference type="NCBI Taxonomy" id="220687"/>
    <lineage>
        <taxon>Bacteria</taxon>
        <taxon>Bacillati</taxon>
        <taxon>Bacillota</taxon>
        <taxon>Bacilli</taxon>
        <taxon>Bacillales</taxon>
        <taxon>Bacillaceae</taxon>
        <taxon>Neobacillus</taxon>
    </lineage>
</organism>
<keyword evidence="2" id="KW-1185">Reference proteome</keyword>
<dbReference type="EMBL" id="CP126114">
    <property type="protein sequence ID" value="WHY87516.1"/>
    <property type="molecule type" value="Genomic_DNA"/>
</dbReference>